<dbReference type="Gene3D" id="3.40.50.1820">
    <property type="entry name" value="alpha/beta hydrolase"/>
    <property type="match status" value="1"/>
</dbReference>
<feature type="domain" description="Carboxylesterase type B" evidence="4">
    <location>
        <begin position="4"/>
        <end position="114"/>
    </location>
</feature>
<dbReference type="PROSITE" id="PS00122">
    <property type="entry name" value="CARBOXYLESTERASE_B_1"/>
    <property type="match status" value="1"/>
</dbReference>
<evidence type="ECO:0000259" key="4">
    <source>
        <dbReference type="Pfam" id="PF00135"/>
    </source>
</evidence>
<evidence type="ECO:0000313" key="5">
    <source>
        <dbReference type="EMBL" id="KAJ2901966.1"/>
    </source>
</evidence>
<dbReference type="Proteomes" id="UP001201980">
    <property type="component" value="Unassembled WGS sequence"/>
</dbReference>
<dbReference type="GO" id="GO:0006581">
    <property type="term" value="P:acetylcholine catabolic process"/>
    <property type="evidence" value="ECO:0007669"/>
    <property type="project" value="TreeGrafter"/>
</dbReference>
<dbReference type="GO" id="GO:0019695">
    <property type="term" value="P:choline metabolic process"/>
    <property type="evidence" value="ECO:0007669"/>
    <property type="project" value="TreeGrafter"/>
</dbReference>
<reference evidence="5" key="1">
    <citation type="submission" date="2022-07" db="EMBL/GenBank/DDBJ databases">
        <title>Draft genome sequence of Zalerion maritima ATCC 34329, a (micro)plastics degrading marine fungus.</title>
        <authorList>
            <person name="Paco A."/>
            <person name="Goncalves M.F.M."/>
            <person name="Rocha-Santos T.A.P."/>
            <person name="Alves A."/>
        </authorList>
    </citation>
    <scope>NUCLEOTIDE SEQUENCE</scope>
    <source>
        <strain evidence="5">ATCC 34329</strain>
    </source>
</reference>
<name>A0AAD5RR70_9PEZI</name>
<dbReference type="Pfam" id="PF00135">
    <property type="entry name" value="COesterase"/>
    <property type="match status" value="1"/>
</dbReference>
<dbReference type="InterPro" id="IPR050654">
    <property type="entry name" value="AChE-related_enzymes"/>
</dbReference>
<dbReference type="InterPro" id="IPR029058">
    <property type="entry name" value="AB_hydrolase_fold"/>
</dbReference>
<dbReference type="AlphaFoldDB" id="A0AAD5RR70"/>
<comment type="caution">
    <text evidence="5">The sequence shown here is derived from an EMBL/GenBank/DDBJ whole genome shotgun (WGS) entry which is preliminary data.</text>
</comment>
<dbReference type="PANTHER" id="PTHR43918">
    <property type="entry name" value="ACETYLCHOLINESTERASE"/>
    <property type="match status" value="1"/>
</dbReference>
<evidence type="ECO:0000256" key="3">
    <source>
        <dbReference type="RuleBase" id="RU361235"/>
    </source>
</evidence>
<accession>A0AAD5RR70</accession>
<proteinExistence type="inferred from homology"/>
<dbReference type="SUPFAM" id="SSF53474">
    <property type="entry name" value="alpha/beta-Hydrolases"/>
    <property type="match status" value="1"/>
</dbReference>
<protein>
    <recommendedName>
        <fullName evidence="3">Carboxylic ester hydrolase</fullName>
        <ecNumber evidence="3">3.1.1.-</ecNumber>
    </recommendedName>
</protein>
<keyword evidence="6" id="KW-1185">Reference proteome</keyword>
<comment type="similarity">
    <text evidence="1 3">Belongs to the type-B carboxylesterase/lipase family.</text>
</comment>
<dbReference type="GO" id="GO:0003990">
    <property type="term" value="F:acetylcholinesterase activity"/>
    <property type="evidence" value="ECO:0007669"/>
    <property type="project" value="TreeGrafter"/>
</dbReference>
<evidence type="ECO:0000256" key="2">
    <source>
        <dbReference type="ARBA" id="ARBA00022801"/>
    </source>
</evidence>
<evidence type="ECO:0000256" key="1">
    <source>
        <dbReference type="ARBA" id="ARBA00005964"/>
    </source>
</evidence>
<gene>
    <name evidence="5" type="ORF">MKZ38_001156</name>
</gene>
<dbReference type="EC" id="3.1.1.-" evidence="3"/>
<dbReference type="PANTHER" id="PTHR43918:SF4">
    <property type="entry name" value="CARBOXYLIC ESTER HYDROLASE"/>
    <property type="match status" value="1"/>
</dbReference>
<dbReference type="EMBL" id="JAKWBI020000129">
    <property type="protein sequence ID" value="KAJ2901966.1"/>
    <property type="molecule type" value="Genomic_DNA"/>
</dbReference>
<sequence length="280" mass="30511">MSDTNSGLRDQEAAIAWTKDGIAAFGGDPGNIGIRGQSAGAGSVAGRVISRAGRGKKAFNKALSSSPFWPKTYRHDADEAEWIYDTTVNRTGCAGERDSLKCLKKADVQSTRDASLYVAVTGDDFLPLPLSKAAPRRAVNIEFGFSMFNTHGSETFVPSSADFVSWVRGLLPDLSDKQLEKAYELYPEVGSSEIIDSYNVSWWNRINTAQQADPLHYHGYTGALASFFATGNPNTLKLTDNDVPGIPELDSGEEFVIDANGFLNVNVPQFEERCAVWQKL</sequence>
<dbReference type="InterPro" id="IPR002018">
    <property type="entry name" value="CarbesteraseB"/>
</dbReference>
<organism evidence="5 6">
    <name type="scientific">Zalerion maritima</name>
    <dbReference type="NCBI Taxonomy" id="339359"/>
    <lineage>
        <taxon>Eukaryota</taxon>
        <taxon>Fungi</taxon>
        <taxon>Dikarya</taxon>
        <taxon>Ascomycota</taxon>
        <taxon>Pezizomycotina</taxon>
        <taxon>Sordariomycetes</taxon>
        <taxon>Lulworthiomycetidae</taxon>
        <taxon>Lulworthiales</taxon>
        <taxon>Lulworthiaceae</taxon>
        <taxon>Zalerion</taxon>
    </lineage>
</organism>
<keyword evidence="2 3" id="KW-0378">Hydrolase</keyword>
<dbReference type="GO" id="GO:0005886">
    <property type="term" value="C:plasma membrane"/>
    <property type="evidence" value="ECO:0007669"/>
    <property type="project" value="TreeGrafter"/>
</dbReference>
<evidence type="ECO:0000313" key="6">
    <source>
        <dbReference type="Proteomes" id="UP001201980"/>
    </source>
</evidence>
<dbReference type="InterPro" id="IPR019826">
    <property type="entry name" value="Carboxylesterase_B_AS"/>
</dbReference>